<keyword evidence="3" id="KW-1185">Reference proteome</keyword>
<sequence>MDALCPPRGLPDRKAQREIPEQPAAQVQKGKRAQKEPRVATQPLSCRLAELPFNVTPLPDEASGQGRLAHVMLVYSHSLYVAGVRLRFPEGAWGNGVRTP</sequence>
<protein>
    <submittedName>
        <fullName evidence="2">Uncharacterized protein</fullName>
    </submittedName>
</protein>
<feature type="compositionally biased region" description="Basic and acidic residues" evidence="1">
    <location>
        <begin position="10"/>
        <end position="20"/>
    </location>
</feature>
<dbReference type="EMBL" id="CAJQUM010000001">
    <property type="protein sequence ID" value="CAG4883056.1"/>
    <property type="molecule type" value="Genomic_DNA"/>
</dbReference>
<proteinExistence type="predicted"/>
<name>A0A916J602_9PROT</name>
<evidence type="ECO:0000313" key="2">
    <source>
        <dbReference type="EMBL" id="CAG4883056.1"/>
    </source>
</evidence>
<feature type="region of interest" description="Disordered" evidence="1">
    <location>
        <begin position="1"/>
        <end position="41"/>
    </location>
</feature>
<evidence type="ECO:0000313" key="3">
    <source>
        <dbReference type="Proteomes" id="UP000742786"/>
    </source>
</evidence>
<comment type="caution">
    <text evidence="2">The sequence shown here is derived from an EMBL/GenBank/DDBJ whole genome shotgun (WGS) entry which is preliminary data.</text>
</comment>
<evidence type="ECO:0000256" key="1">
    <source>
        <dbReference type="SAM" id="MobiDB-lite"/>
    </source>
</evidence>
<reference evidence="2" key="1">
    <citation type="submission" date="2021-04" db="EMBL/GenBank/DDBJ databases">
        <authorList>
            <person name="Hornung B."/>
        </authorList>
    </citation>
    <scope>NUCLEOTIDE SEQUENCE</scope>
    <source>
        <strain evidence="2">G5G6</strain>
    </source>
</reference>
<organism evidence="2 3">
    <name type="scientific">Georgfuchsia toluolica</name>
    <dbReference type="NCBI Taxonomy" id="424218"/>
    <lineage>
        <taxon>Bacteria</taxon>
        <taxon>Pseudomonadati</taxon>
        <taxon>Pseudomonadota</taxon>
        <taxon>Betaproteobacteria</taxon>
        <taxon>Nitrosomonadales</taxon>
        <taxon>Sterolibacteriaceae</taxon>
        <taxon>Georgfuchsia</taxon>
    </lineage>
</organism>
<gene>
    <name evidence="2" type="ORF">GTOL_10938</name>
</gene>
<dbReference type="AlphaFoldDB" id="A0A916J602"/>
<accession>A0A916J602</accession>
<dbReference type="Proteomes" id="UP000742786">
    <property type="component" value="Unassembled WGS sequence"/>
</dbReference>